<evidence type="ECO:0000256" key="5">
    <source>
        <dbReference type="ARBA" id="ARBA00022840"/>
    </source>
</evidence>
<name>A0A1E8GLH3_9LACT</name>
<reference evidence="12" key="1">
    <citation type="submission" date="2016-09" db="EMBL/GenBank/DDBJ databases">
        <title>Draft genome sequence of a novel species of the family Streptococcaceae isolated from flowers.</title>
        <authorList>
            <person name="Chuah L.-O."/>
            <person name="Yap K.-P."/>
            <person name="Thong K.L."/>
            <person name="Liong M.T."/>
            <person name="Ahmad R."/>
            <person name="Rusul G."/>
        </authorList>
    </citation>
    <scope>NUCLEOTIDE SEQUENCE [LARGE SCALE GENOMIC DNA]</scope>
    <source>
        <strain evidence="12">DF1</strain>
    </source>
</reference>
<dbReference type="RefSeq" id="WP_070792415.1">
    <property type="nucleotide sequence ID" value="NZ_MKIR01000021.1"/>
</dbReference>
<evidence type="ECO:0000313" key="11">
    <source>
        <dbReference type="EMBL" id="OFI49101.1"/>
    </source>
</evidence>
<comment type="caution">
    <text evidence="9">Lacks conserved residue(s) required for the propagation of feature annotation.</text>
</comment>
<feature type="binding site" evidence="9">
    <location>
        <position position="21"/>
    </location>
    <ligand>
        <name>ATP</name>
        <dbReference type="ChEBI" id="CHEBI:30616"/>
    </ligand>
</feature>
<dbReference type="STRING" id="1859473.BG261_04305"/>
<dbReference type="PANTHER" id="PTHR21342">
    <property type="entry name" value="PHOSPHOPANTETHEINE ADENYLYLTRANSFERASE"/>
    <property type="match status" value="1"/>
</dbReference>
<feature type="binding site" evidence="9">
    <location>
        <begin position="13"/>
        <end position="14"/>
    </location>
    <ligand>
        <name>ATP</name>
        <dbReference type="ChEBI" id="CHEBI:30616"/>
    </ligand>
</feature>
<dbReference type="GO" id="GO:0004595">
    <property type="term" value="F:pantetheine-phosphate adenylyltransferase activity"/>
    <property type="evidence" value="ECO:0007669"/>
    <property type="project" value="UniProtKB-UniRule"/>
</dbReference>
<comment type="function">
    <text evidence="9">Reversibly transfers an adenylyl group from ATP to 4'-phosphopantetheine, yielding dephospho-CoA (dPCoA) and pyrophosphate.</text>
</comment>
<feature type="binding site" evidence="9">
    <location>
        <position position="45"/>
    </location>
    <ligand>
        <name>substrate</name>
    </ligand>
</feature>
<dbReference type="NCBIfam" id="TIGR01510">
    <property type="entry name" value="coaD_prev_kdtB"/>
    <property type="match status" value="1"/>
</dbReference>
<evidence type="ECO:0000259" key="10">
    <source>
        <dbReference type="Pfam" id="PF01467"/>
    </source>
</evidence>
<dbReference type="EMBL" id="MKIR01000021">
    <property type="protein sequence ID" value="OFI49101.1"/>
    <property type="molecule type" value="Genomic_DNA"/>
</dbReference>
<protein>
    <recommendedName>
        <fullName evidence="9">Phosphopantetheine adenylyltransferase</fullName>
        <ecNumber evidence="9">2.7.7.3</ecNumber>
    </recommendedName>
    <alternativeName>
        <fullName evidence="9">Dephospho-CoA pyrophosphorylase</fullName>
    </alternativeName>
    <alternativeName>
        <fullName evidence="9">Pantetheine-phosphate adenylyltransferase</fullName>
        <shortName evidence="9">PPAT</shortName>
    </alternativeName>
</protein>
<dbReference type="PANTHER" id="PTHR21342:SF1">
    <property type="entry name" value="PHOSPHOPANTETHEINE ADENYLYLTRANSFERASE"/>
    <property type="match status" value="1"/>
</dbReference>
<evidence type="ECO:0000256" key="4">
    <source>
        <dbReference type="ARBA" id="ARBA00022741"/>
    </source>
</evidence>
<evidence type="ECO:0000256" key="8">
    <source>
        <dbReference type="ARBA" id="ARBA00029346"/>
    </source>
</evidence>
<evidence type="ECO:0000256" key="7">
    <source>
        <dbReference type="ARBA" id="ARBA00022993"/>
    </source>
</evidence>
<evidence type="ECO:0000256" key="3">
    <source>
        <dbReference type="ARBA" id="ARBA00022695"/>
    </source>
</evidence>
<dbReference type="GO" id="GO:0015937">
    <property type="term" value="P:coenzyme A biosynthetic process"/>
    <property type="evidence" value="ECO:0007669"/>
    <property type="project" value="UniProtKB-UniRule"/>
</dbReference>
<feature type="site" description="Transition state stabilizer" evidence="9">
    <location>
        <position position="21"/>
    </location>
</feature>
<evidence type="ECO:0000256" key="9">
    <source>
        <dbReference type="HAMAP-Rule" id="MF_00151"/>
    </source>
</evidence>
<dbReference type="CDD" id="cd02163">
    <property type="entry name" value="PPAT"/>
    <property type="match status" value="1"/>
</dbReference>
<feature type="binding site" evidence="9">
    <location>
        <position position="92"/>
    </location>
    <ligand>
        <name>substrate</name>
    </ligand>
</feature>
<evidence type="ECO:0000256" key="2">
    <source>
        <dbReference type="ARBA" id="ARBA00022679"/>
    </source>
</evidence>
<keyword evidence="3 9" id="KW-0548">Nucleotidyltransferase</keyword>
<feature type="binding site" evidence="9">
    <location>
        <position position="13"/>
    </location>
    <ligand>
        <name>substrate</name>
    </ligand>
</feature>
<keyword evidence="1 9" id="KW-0963">Cytoplasm</keyword>
<comment type="pathway">
    <text evidence="9">Cofactor biosynthesis; coenzyme A biosynthesis; CoA from (R)-pantothenate: step 4/5.</text>
</comment>
<evidence type="ECO:0000256" key="1">
    <source>
        <dbReference type="ARBA" id="ARBA00022490"/>
    </source>
</evidence>
<evidence type="ECO:0000313" key="12">
    <source>
        <dbReference type="Proteomes" id="UP000178622"/>
    </source>
</evidence>
<feature type="binding site" evidence="9">
    <location>
        <begin position="127"/>
        <end position="133"/>
    </location>
    <ligand>
        <name>ATP</name>
        <dbReference type="ChEBI" id="CHEBI:30616"/>
    </ligand>
</feature>
<dbReference type="UniPathway" id="UPA00241">
    <property type="reaction ID" value="UER00355"/>
</dbReference>
<evidence type="ECO:0000256" key="6">
    <source>
        <dbReference type="ARBA" id="ARBA00022842"/>
    </source>
</evidence>
<dbReference type="Proteomes" id="UP000178622">
    <property type="component" value="Unassembled WGS sequence"/>
</dbReference>
<proteinExistence type="inferred from homology"/>
<dbReference type="Pfam" id="PF01467">
    <property type="entry name" value="CTP_transf_like"/>
    <property type="match status" value="1"/>
</dbReference>
<comment type="cofactor">
    <cofactor evidence="9">
        <name>Mg(2+)</name>
        <dbReference type="ChEBI" id="CHEBI:18420"/>
    </cofactor>
</comment>
<comment type="catalytic activity">
    <reaction evidence="8 9">
        <text>(R)-4'-phosphopantetheine + ATP + H(+) = 3'-dephospho-CoA + diphosphate</text>
        <dbReference type="Rhea" id="RHEA:19801"/>
        <dbReference type="ChEBI" id="CHEBI:15378"/>
        <dbReference type="ChEBI" id="CHEBI:30616"/>
        <dbReference type="ChEBI" id="CHEBI:33019"/>
        <dbReference type="ChEBI" id="CHEBI:57328"/>
        <dbReference type="ChEBI" id="CHEBI:61723"/>
        <dbReference type="EC" id="2.7.7.3"/>
    </reaction>
</comment>
<dbReference type="EC" id="2.7.7.3" evidence="9"/>
<keyword evidence="7 9" id="KW-0173">Coenzyme A biosynthesis</keyword>
<dbReference type="InterPro" id="IPR001980">
    <property type="entry name" value="PPAT"/>
</dbReference>
<feature type="binding site" evidence="9">
    <location>
        <position position="78"/>
    </location>
    <ligand>
        <name>substrate</name>
    </ligand>
</feature>
<dbReference type="InterPro" id="IPR014729">
    <property type="entry name" value="Rossmann-like_a/b/a_fold"/>
</dbReference>
<feature type="domain" description="Cytidyltransferase-like" evidence="10">
    <location>
        <begin position="9"/>
        <end position="137"/>
    </location>
</feature>
<accession>A0A1E8GLH3</accession>
<dbReference type="PRINTS" id="PR01020">
    <property type="entry name" value="LPSBIOSNTHSS"/>
</dbReference>
<keyword evidence="12" id="KW-1185">Reference proteome</keyword>
<keyword evidence="4 9" id="KW-0547">Nucleotide-binding</keyword>
<dbReference type="HAMAP" id="MF_00151">
    <property type="entry name" value="PPAT_bact"/>
    <property type="match status" value="1"/>
</dbReference>
<dbReference type="InterPro" id="IPR004821">
    <property type="entry name" value="Cyt_trans-like"/>
</dbReference>
<comment type="subcellular location">
    <subcellularLocation>
        <location evidence="9">Cytoplasm</location>
    </subcellularLocation>
</comment>
<feature type="binding site" evidence="9">
    <location>
        <position position="103"/>
    </location>
    <ligand>
        <name>ATP</name>
        <dbReference type="ChEBI" id="CHEBI:30616"/>
    </ligand>
</feature>
<keyword evidence="6 9" id="KW-0460">Magnesium</keyword>
<gene>
    <name evidence="9" type="primary">coaD</name>
    <name evidence="11" type="ORF">BG261_04305</name>
</gene>
<comment type="caution">
    <text evidence="11">The sequence shown here is derived from an EMBL/GenBank/DDBJ whole genome shotgun (WGS) entry which is preliminary data.</text>
</comment>
<dbReference type="Gene3D" id="3.40.50.620">
    <property type="entry name" value="HUPs"/>
    <property type="match status" value="1"/>
</dbReference>
<organism evidence="11 12">
    <name type="scientific">Floricoccus tropicus</name>
    <dbReference type="NCBI Taxonomy" id="1859473"/>
    <lineage>
        <taxon>Bacteria</taxon>
        <taxon>Bacillati</taxon>
        <taxon>Bacillota</taxon>
        <taxon>Bacilli</taxon>
        <taxon>Lactobacillales</taxon>
        <taxon>Streptococcaceae</taxon>
        <taxon>Floricoccus</taxon>
    </lineage>
</organism>
<dbReference type="NCBIfam" id="TIGR00125">
    <property type="entry name" value="cyt_tran_rel"/>
    <property type="match status" value="1"/>
</dbReference>
<dbReference type="OrthoDB" id="9806661at2"/>
<keyword evidence="5 9" id="KW-0067">ATP-binding</keyword>
<comment type="subunit">
    <text evidence="9">Homohexamer.</text>
</comment>
<dbReference type="SUPFAM" id="SSF52374">
    <property type="entry name" value="Nucleotidylyl transferase"/>
    <property type="match status" value="1"/>
</dbReference>
<dbReference type="GO" id="GO:0005524">
    <property type="term" value="F:ATP binding"/>
    <property type="evidence" value="ECO:0007669"/>
    <property type="project" value="UniProtKB-KW"/>
</dbReference>
<sequence>MTSKEKIGLFTGTFDPLTNGHLDIIERASKLFDILYVGIFKNDSKNPLFTTEERKAMIEKEVASFKNVKVIVHEKDLTVNIAKKLGVTSLVRSVRNAQDLAYESEMVFFNRQMTGVETILLVARPELEYINSTRVKEIFKLGGDVSPYLPTEILREMEKINE</sequence>
<dbReference type="AlphaFoldDB" id="A0A1E8GLH3"/>
<keyword evidence="2 9" id="KW-0808">Transferase</keyword>
<comment type="similarity">
    <text evidence="9">Belongs to the bacterial CoaD family.</text>
</comment>
<dbReference type="GO" id="GO:0005737">
    <property type="term" value="C:cytoplasm"/>
    <property type="evidence" value="ECO:0007669"/>
    <property type="project" value="UniProtKB-SubCell"/>
</dbReference>